<reference evidence="13" key="1">
    <citation type="submission" date="2016-11" db="EMBL/GenBank/DDBJ databases">
        <authorList>
            <person name="Varghese N."/>
            <person name="Submissions S."/>
        </authorList>
    </citation>
    <scope>NUCLEOTIDE SEQUENCE [LARGE SCALE GENOMIC DNA]</scope>
    <source>
        <strain evidence="13">DSM 19514</strain>
    </source>
</reference>
<comment type="similarity">
    <text evidence="11">Belongs to the KdpC family.</text>
</comment>
<keyword evidence="5 11" id="KW-0547">Nucleotide-binding</keyword>
<keyword evidence="2 11" id="KW-1003">Cell membrane</keyword>
<dbReference type="RefSeq" id="WP_072791597.1">
    <property type="nucleotide sequence ID" value="NZ_FQUL01000031.1"/>
</dbReference>
<evidence type="ECO:0000256" key="6">
    <source>
        <dbReference type="ARBA" id="ARBA00022840"/>
    </source>
</evidence>
<dbReference type="PANTHER" id="PTHR30042">
    <property type="entry name" value="POTASSIUM-TRANSPORTING ATPASE C CHAIN"/>
    <property type="match status" value="1"/>
</dbReference>
<dbReference type="HAMAP" id="MF_00276">
    <property type="entry name" value="KdpC"/>
    <property type="match status" value="1"/>
</dbReference>
<accession>A0A1M4WYA8</accession>
<dbReference type="Pfam" id="PF02669">
    <property type="entry name" value="KdpC"/>
    <property type="match status" value="1"/>
</dbReference>
<dbReference type="PIRSF" id="PIRSF001296">
    <property type="entry name" value="K_ATPase_KdpC"/>
    <property type="match status" value="1"/>
</dbReference>
<evidence type="ECO:0000256" key="1">
    <source>
        <dbReference type="ARBA" id="ARBA00022448"/>
    </source>
</evidence>
<keyword evidence="9 11" id="KW-0406">Ion transport</keyword>
<dbReference type="InterPro" id="IPR003820">
    <property type="entry name" value="KdpC"/>
</dbReference>
<dbReference type="OrthoDB" id="9788285at2"/>
<evidence type="ECO:0000256" key="7">
    <source>
        <dbReference type="ARBA" id="ARBA00022958"/>
    </source>
</evidence>
<keyword evidence="7 11" id="KW-0630">Potassium</keyword>
<dbReference type="GO" id="GO:0005524">
    <property type="term" value="F:ATP binding"/>
    <property type="evidence" value="ECO:0007669"/>
    <property type="project" value="UniProtKB-UniRule"/>
</dbReference>
<evidence type="ECO:0000313" key="13">
    <source>
        <dbReference type="Proteomes" id="UP000184295"/>
    </source>
</evidence>
<sequence>MIKQLMRSVVMSVIFLVFLGLVYPLAETGVAQALFPQQANGSLTKYGSLEVGQQWGGARVFHGRLDPYNPRATGGSNLELTSQELVVKTRKAIAMWHRLGVNPTEELVTNSGSGVDPDISIQSAMVQIPMIAKARRISAATLKRLVESQVIHRQLGFLGENYLNVLQLNVALSKLR</sequence>
<dbReference type="EMBL" id="FQUL01000031">
    <property type="protein sequence ID" value="SHE86180.1"/>
    <property type="molecule type" value="Genomic_DNA"/>
</dbReference>
<keyword evidence="8 11" id="KW-1133">Transmembrane helix</keyword>
<evidence type="ECO:0000256" key="9">
    <source>
        <dbReference type="ARBA" id="ARBA00023065"/>
    </source>
</evidence>
<protein>
    <recommendedName>
        <fullName evidence="11">Potassium-transporting ATPase KdpC subunit</fullName>
    </recommendedName>
    <alternativeName>
        <fullName evidence="11">ATP phosphohydrolase [potassium-transporting] C chain</fullName>
    </alternativeName>
    <alternativeName>
        <fullName evidence="11">Potassium-binding and translocating subunit C</fullName>
    </alternativeName>
    <alternativeName>
        <fullName evidence="11">Potassium-translocating ATPase C chain</fullName>
    </alternativeName>
</protein>
<dbReference type="AlphaFoldDB" id="A0A1M4WYA8"/>
<keyword evidence="4 11" id="KW-0812">Transmembrane</keyword>
<evidence type="ECO:0000256" key="5">
    <source>
        <dbReference type="ARBA" id="ARBA00022741"/>
    </source>
</evidence>
<gene>
    <name evidence="11" type="primary">kdpC</name>
    <name evidence="12" type="ORF">SAMN02745225_01826</name>
</gene>
<comment type="subcellular location">
    <subcellularLocation>
        <location evidence="11">Cell membrane</location>
        <topology evidence="11">Single-pass membrane protein</topology>
    </subcellularLocation>
</comment>
<evidence type="ECO:0000256" key="3">
    <source>
        <dbReference type="ARBA" id="ARBA00022538"/>
    </source>
</evidence>
<organism evidence="12 13">
    <name type="scientific">Ferrithrix thermotolerans DSM 19514</name>
    <dbReference type="NCBI Taxonomy" id="1121881"/>
    <lineage>
        <taxon>Bacteria</taxon>
        <taxon>Bacillati</taxon>
        <taxon>Actinomycetota</taxon>
        <taxon>Acidimicrobiia</taxon>
        <taxon>Acidimicrobiales</taxon>
        <taxon>Acidimicrobiaceae</taxon>
        <taxon>Ferrithrix</taxon>
    </lineage>
</organism>
<evidence type="ECO:0000256" key="2">
    <source>
        <dbReference type="ARBA" id="ARBA00022475"/>
    </source>
</evidence>
<dbReference type="Proteomes" id="UP000184295">
    <property type="component" value="Unassembled WGS sequence"/>
</dbReference>
<comment type="subunit">
    <text evidence="11">The system is composed of three essential subunits: KdpA, KdpB and KdpC.</text>
</comment>
<comment type="function">
    <text evidence="11">Part of the high-affinity ATP-driven potassium transport (or Kdp) system, which catalyzes the hydrolysis of ATP coupled with the electrogenic transport of potassium into the cytoplasm. This subunit acts as a catalytic chaperone that increases the ATP-binding affinity of the ATP-hydrolyzing subunit KdpB by the formation of a transient KdpB/KdpC/ATP ternary complex.</text>
</comment>
<proteinExistence type="inferred from homology"/>
<dbReference type="STRING" id="1121881.SAMN02745225_01826"/>
<name>A0A1M4WYA8_9ACTN</name>
<evidence type="ECO:0000256" key="11">
    <source>
        <dbReference type="HAMAP-Rule" id="MF_00276"/>
    </source>
</evidence>
<evidence type="ECO:0000313" key="12">
    <source>
        <dbReference type="EMBL" id="SHE86180.1"/>
    </source>
</evidence>
<evidence type="ECO:0000256" key="4">
    <source>
        <dbReference type="ARBA" id="ARBA00022692"/>
    </source>
</evidence>
<keyword evidence="13" id="KW-1185">Reference proteome</keyword>
<evidence type="ECO:0000256" key="8">
    <source>
        <dbReference type="ARBA" id="ARBA00022989"/>
    </source>
</evidence>
<keyword evidence="6 11" id="KW-0067">ATP-binding</keyword>
<keyword evidence="1 11" id="KW-0813">Transport</keyword>
<dbReference type="GO" id="GO:0008556">
    <property type="term" value="F:P-type potassium transmembrane transporter activity"/>
    <property type="evidence" value="ECO:0007669"/>
    <property type="project" value="InterPro"/>
</dbReference>
<dbReference type="GO" id="GO:0005886">
    <property type="term" value="C:plasma membrane"/>
    <property type="evidence" value="ECO:0007669"/>
    <property type="project" value="UniProtKB-SubCell"/>
</dbReference>
<keyword evidence="10 11" id="KW-0472">Membrane</keyword>
<evidence type="ECO:0000256" key="10">
    <source>
        <dbReference type="ARBA" id="ARBA00023136"/>
    </source>
</evidence>
<dbReference type="PANTHER" id="PTHR30042:SF2">
    <property type="entry name" value="POTASSIUM-TRANSPORTING ATPASE KDPC SUBUNIT"/>
    <property type="match status" value="1"/>
</dbReference>
<keyword evidence="3 11" id="KW-0633">Potassium transport</keyword>